<proteinExistence type="predicted"/>
<evidence type="ECO:0000313" key="1">
    <source>
        <dbReference type="EMBL" id="TNV87270.1"/>
    </source>
</evidence>
<dbReference type="EMBL" id="RRYP01000540">
    <property type="protein sequence ID" value="TNV87270.1"/>
    <property type="molecule type" value="Genomic_DNA"/>
</dbReference>
<accession>A0A8J8P721</accession>
<keyword evidence="2" id="KW-1185">Reference proteome</keyword>
<name>A0A8J8P721_HALGN</name>
<dbReference type="AlphaFoldDB" id="A0A8J8P721"/>
<comment type="caution">
    <text evidence="1">The sequence shown here is derived from an EMBL/GenBank/DDBJ whole genome shotgun (WGS) entry which is preliminary data.</text>
</comment>
<dbReference type="Proteomes" id="UP000785679">
    <property type="component" value="Unassembled WGS sequence"/>
</dbReference>
<gene>
    <name evidence="1" type="ORF">FGO68_gene16473</name>
</gene>
<sequence>MRLITLQWQQCQLPLSTVNILRQFANQSLLNLMGQGNSEWSLNTKWDYLQPKWLISSCKCREYILYSKIH</sequence>
<evidence type="ECO:0000313" key="2">
    <source>
        <dbReference type="Proteomes" id="UP000785679"/>
    </source>
</evidence>
<organism evidence="1 2">
    <name type="scientific">Halteria grandinella</name>
    <dbReference type="NCBI Taxonomy" id="5974"/>
    <lineage>
        <taxon>Eukaryota</taxon>
        <taxon>Sar</taxon>
        <taxon>Alveolata</taxon>
        <taxon>Ciliophora</taxon>
        <taxon>Intramacronucleata</taxon>
        <taxon>Spirotrichea</taxon>
        <taxon>Stichotrichia</taxon>
        <taxon>Sporadotrichida</taxon>
        <taxon>Halteriidae</taxon>
        <taxon>Halteria</taxon>
    </lineage>
</organism>
<protein>
    <submittedName>
        <fullName evidence="1">Uncharacterized protein</fullName>
    </submittedName>
</protein>
<reference evidence="1" key="1">
    <citation type="submission" date="2019-06" db="EMBL/GenBank/DDBJ databases">
        <authorList>
            <person name="Zheng W."/>
        </authorList>
    </citation>
    <scope>NUCLEOTIDE SEQUENCE</scope>
    <source>
        <strain evidence="1">QDHG01</strain>
    </source>
</reference>